<keyword evidence="4 8" id="KW-0812">Transmembrane</keyword>
<dbReference type="Pfam" id="PF00999">
    <property type="entry name" value="Na_H_Exchanger"/>
    <property type="match status" value="1"/>
</dbReference>
<dbReference type="Proteomes" id="UP000284604">
    <property type="component" value="Unassembled WGS sequence"/>
</dbReference>
<dbReference type="SUPFAM" id="SSF52402">
    <property type="entry name" value="Adenine nucleotide alpha hydrolases-like"/>
    <property type="match status" value="1"/>
</dbReference>
<dbReference type="GO" id="GO:0015297">
    <property type="term" value="F:antiporter activity"/>
    <property type="evidence" value="ECO:0007669"/>
    <property type="project" value="UniProtKB-KW"/>
</dbReference>
<dbReference type="AlphaFoldDB" id="A0A415PXS3"/>
<dbReference type="PANTHER" id="PTHR43562">
    <property type="entry name" value="NAPA-TYPE SODIUM/HYDROGEN ANTIPORTER"/>
    <property type="match status" value="1"/>
</dbReference>
<evidence type="ECO:0000256" key="4">
    <source>
        <dbReference type="ARBA" id="ARBA00022692"/>
    </source>
</evidence>
<comment type="subcellular location">
    <subcellularLocation>
        <location evidence="1">Membrane</location>
        <topology evidence="1">Multi-pass membrane protein</topology>
    </subcellularLocation>
</comment>
<evidence type="ECO:0000313" key="10">
    <source>
        <dbReference type="EMBL" id="RHM20278.1"/>
    </source>
</evidence>
<keyword evidence="7 8" id="KW-0472">Membrane</keyword>
<feature type="transmembrane region" description="Helical" evidence="8">
    <location>
        <begin position="67"/>
        <end position="84"/>
    </location>
</feature>
<feature type="transmembrane region" description="Helical" evidence="8">
    <location>
        <begin position="157"/>
        <end position="180"/>
    </location>
</feature>
<feature type="transmembrane region" description="Helical" evidence="8">
    <location>
        <begin position="303"/>
        <end position="325"/>
    </location>
</feature>
<dbReference type="EMBL" id="QRPN01000004">
    <property type="protein sequence ID" value="RHM20278.1"/>
    <property type="molecule type" value="Genomic_DNA"/>
</dbReference>
<evidence type="ECO:0000256" key="5">
    <source>
        <dbReference type="ARBA" id="ARBA00022989"/>
    </source>
</evidence>
<accession>A0A415PXS3</accession>
<dbReference type="GO" id="GO:0016020">
    <property type="term" value="C:membrane"/>
    <property type="evidence" value="ECO:0007669"/>
    <property type="project" value="UniProtKB-SubCell"/>
</dbReference>
<dbReference type="RefSeq" id="WP_117666023.1">
    <property type="nucleotide sequence ID" value="NZ_BAABYC010000001.1"/>
</dbReference>
<proteinExistence type="predicted"/>
<evidence type="ECO:0000256" key="1">
    <source>
        <dbReference type="ARBA" id="ARBA00004141"/>
    </source>
</evidence>
<feature type="transmembrane region" description="Helical" evidence="8">
    <location>
        <begin position="96"/>
        <end position="117"/>
    </location>
</feature>
<keyword evidence="2" id="KW-0813">Transport</keyword>
<dbReference type="GO" id="GO:1902600">
    <property type="term" value="P:proton transmembrane transport"/>
    <property type="evidence" value="ECO:0007669"/>
    <property type="project" value="InterPro"/>
</dbReference>
<feature type="transmembrane region" description="Helical" evidence="8">
    <location>
        <begin position="273"/>
        <end position="297"/>
    </location>
</feature>
<reference evidence="10 11" key="1">
    <citation type="submission" date="2018-08" db="EMBL/GenBank/DDBJ databases">
        <title>A genome reference for cultivated species of the human gut microbiota.</title>
        <authorList>
            <person name="Zou Y."/>
            <person name="Xue W."/>
            <person name="Luo G."/>
        </authorList>
    </citation>
    <scope>NUCLEOTIDE SEQUENCE [LARGE SCALE GENOMIC DNA]</scope>
    <source>
        <strain evidence="10 11">AF35-20</strain>
    </source>
</reference>
<feature type="transmembrane region" description="Helical" evidence="8">
    <location>
        <begin position="16"/>
        <end position="34"/>
    </location>
</feature>
<name>A0A415PXS3_BACSE</name>
<comment type="caution">
    <text evidence="10">The sequence shown here is derived from an EMBL/GenBank/DDBJ whole genome shotgun (WGS) entry which is preliminary data.</text>
</comment>
<organism evidence="10 11">
    <name type="scientific">Bacteroides stercoris</name>
    <dbReference type="NCBI Taxonomy" id="46506"/>
    <lineage>
        <taxon>Bacteria</taxon>
        <taxon>Pseudomonadati</taxon>
        <taxon>Bacteroidota</taxon>
        <taxon>Bacteroidia</taxon>
        <taxon>Bacteroidales</taxon>
        <taxon>Bacteroidaceae</taxon>
        <taxon>Bacteroides</taxon>
    </lineage>
</organism>
<gene>
    <name evidence="10" type="ORF">DWZ78_05505</name>
</gene>
<keyword evidence="5 8" id="KW-1133">Transmembrane helix</keyword>
<feature type="transmembrane region" description="Helical" evidence="8">
    <location>
        <begin position="372"/>
        <end position="390"/>
    </location>
</feature>
<evidence type="ECO:0000259" key="9">
    <source>
        <dbReference type="Pfam" id="PF00999"/>
    </source>
</evidence>
<feature type="transmembrane region" description="Helical" evidence="8">
    <location>
        <begin position="41"/>
        <end position="61"/>
    </location>
</feature>
<keyword evidence="6" id="KW-0406">Ion transport</keyword>
<evidence type="ECO:0000256" key="3">
    <source>
        <dbReference type="ARBA" id="ARBA00022449"/>
    </source>
</evidence>
<feature type="transmembrane region" description="Helical" evidence="8">
    <location>
        <begin position="186"/>
        <end position="206"/>
    </location>
</feature>
<feature type="transmembrane region" description="Helical" evidence="8">
    <location>
        <begin position="123"/>
        <end position="145"/>
    </location>
</feature>
<dbReference type="InterPro" id="IPR006153">
    <property type="entry name" value="Cation/H_exchanger_TM"/>
</dbReference>
<dbReference type="Gene3D" id="1.20.1530.20">
    <property type="match status" value="1"/>
</dbReference>
<feature type="domain" description="Cation/H+ exchanger transmembrane" evidence="9">
    <location>
        <begin position="24"/>
        <end position="393"/>
    </location>
</feature>
<dbReference type="InterPro" id="IPR038770">
    <property type="entry name" value="Na+/solute_symporter_sf"/>
</dbReference>
<evidence type="ECO:0000256" key="8">
    <source>
        <dbReference type="SAM" id="Phobius"/>
    </source>
</evidence>
<evidence type="ECO:0000256" key="7">
    <source>
        <dbReference type="ARBA" id="ARBA00023136"/>
    </source>
</evidence>
<dbReference type="PANTHER" id="PTHR43562:SF4">
    <property type="entry name" value="NA(+)_H(+) ANTIPORTER NHAS5"/>
    <property type="match status" value="1"/>
</dbReference>
<protein>
    <submittedName>
        <fullName evidence="10">Cation:proton antiporter</fullName>
    </submittedName>
</protein>
<evidence type="ECO:0000256" key="2">
    <source>
        <dbReference type="ARBA" id="ARBA00022448"/>
    </source>
</evidence>
<feature type="transmembrane region" description="Helical" evidence="8">
    <location>
        <begin position="218"/>
        <end position="236"/>
    </location>
</feature>
<keyword evidence="3" id="KW-0050">Antiport</keyword>
<evidence type="ECO:0000256" key="6">
    <source>
        <dbReference type="ARBA" id="ARBA00023065"/>
    </source>
</evidence>
<sequence>MDWLNFSLTLPVTDPTWIFLLVLLIILFAPILLNKLRIPHIIGMILAGLVIGEHGFNILVRDSSFELFGKVGLYYIMFLAGLEMNMGDFKKNRGKAVMLGLLAFVIPIGIGLVTNMMLLKYSLVTSILLASMYASHTLVAYPIVIRYGVSRHRSVSIAVGGTAVTDTLTLLVLAVVGGLFKGESGGLFWLWLVVKVIFLGALIMYSFPRIGRWFFRRYDDNVMQFIFVLAMVFLGAGLMEFVGMEGILGAFLAGLVLNRLIPHVSPLMNHLEFVGNALFIPYFLIGVGMLIDIHVIFGQGDALKVAAVMIVVALVGKWIASWLTQKIYKMAPIERELMFGLSNAQAAATLAAVLVGYNIILSNGERLLNEDVLNGTVLLILVTCVVSSFITERAARKIAMCEAHLEEERTVEAERILIPVANPDTIEYLMNLSLLIRDTKQKDNLLALNVINDNNTSEGLELRGKRYLEKAAMITASADVPLRQITRYDLNIASGIIHTAKEYEVTDVIIGLHRKVNIVDSFFGMLAENLLKGLHREVMIAKFLIPINTIRRIIIAVPPKAEYEAGFQKWVEHFCRMGGTLGCRVHFFANEETTVQLQALVKKKYGQTLTDFSRLDDWGDLLILTGQVNYDHLLVVISARRGSISYDSSFEKLPAQLSKYFSNNSLIVLYPDQLGEPQDAVSFSNPRNEAQHYEKVGKWVYKWFKED</sequence>
<evidence type="ECO:0000313" key="11">
    <source>
        <dbReference type="Proteomes" id="UP000284604"/>
    </source>
</evidence>
<feature type="transmembrane region" description="Helical" evidence="8">
    <location>
        <begin position="337"/>
        <end position="360"/>
    </location>
</feature>